<evidence type="ECO:0000313" key="1">
    <source>
        <dbReference type="EMBL" id="CEM25313.1"/>
    </source>
</evidence>
<name>A0A0G4G8X7_9ALVE</name>
<gene>
    <name evidence="1" type="ORF">Cvel_598</name>
</gene>
<organism evidence="1">
    <name type="scientific">Chromera velia CCMP2878</name>
    <dbReference type="NCBI Taxonomy" id="1169474"/>
    <lineage>
        <taxon>Eukaryota</taxon>
        <taxon>Sar</taxon>
        <taxon>Alveolata</taxon>
        <taxon>Colpodellida</taxon>
        <taxon>Chromeraceae</taxon>
        <taxon>Chromera</taxon>
    </lineage>
</organism>
<proteinExistence type="predicted"/>
<accession>A0A0G4G8X7</accession>
<sequence length="691" mass="78272">MDTPDLRGEDPTSLMTLSEVLNHLEKCYGSDVSRSAKTECIKQWFSERAYNVCFPMQSFFRLHSYMLAVKKGDEKTAADLKERLSERLPSTESIERVDLKELEERVAELEELGTSMIMIKYIDGKNHLWSAPWHIECRSPVCIYVEGRWQVVSAMPRGPEVAGDSEHGVEETQDLNVKGDLTRFAPHYQIITQAMNGDAEAPQHITRLMCSSKRDGMCFRVMVVKETEGCMGGVYGFLTRCVKHLQEDDALKLWVEKGQEHGLGLVIPMSNGTAFLTHVGIQYWLFCAIALSSGVTHSRLCEMEAGSCAPVDVLKENGALDDFMRRLGTVYLSGDVEMHTWEAIGGPGRKCAFDPFPHRELATGYEEAECGIAYLGFSRTSPEGSLEWIPHFGIPSHTFPEPSFWEFETTQQVSLALSDLSKVFAEEITWKEYFEMYPRANSRLDLATLPDSEGFVSYFLLDGFGKKQWTYCKAKTWMYYLLHKVKSKDIPDILRIIKRSPKFVTIFPDCQAIQLLFGDECAAKMERMFAEMAVAIPSLSDKIPPTDRAYKALQTAKETGNMRPVYGIVLNNAATQRPFIRQSVGIASSHFGCFDGLDVETEGTQKQPTAAEDAARIFKRCLLSLRVSEDGWRTRLSEQMKADKLLHVRSMNQMPEVPRLMWDFISTASYKDTVQSNFRRETSPEISRRAV</sequence>
<dbReference type="AlphaFoldDB" id="A0A0G4G8X7"/>
<dbReference type="EMBL" id="CDMZ01000993">
    <property type="protein sequence ID" value="CEM25313.1"/>
    <property type="molecule type" value="Genomic_DNA"/>
</dbReference>
<reference evidence="1" key="1">
    <citation type="submission" date="2014-11" db="EMBL/GenBank/DDBJ databases">
        <authorList>
            <person name="Otto D Thomas"/>
            <person name="Naeem Raeece"/>
        </authorList>
    </citation>
    <scope>NUCLEOTIDE SEQUENCE</scope>
</reference>
<protein>
    <submittedName>
        <fullName evidence="1">Uncharacterized protein</fullName>
    </submittedName>
</protein>
<dbReference type="VEuPathDB" id="CryptoDB:Cvel_598"/>